<dbReference type="Pfam" id="PF01588">
    <property type="entry name" value="tRNA_bind"/>
    <property type="match status" value="1"/>
</dbReference>
<dbReference type="Gene3D" id="2.40.50.140">
    <property type="entry name" value="Nucleic acid-binding proteins"/>
    <property type="match status" value="1"/>
</dbReference>
<evidence type="ECO:0000256" key="3">
    <source>
        <dbReference type="PROSITE-ProRule" id="PRU00209"/>
    </source>
</evidence>
<proteinExistence type="predicted"/>
<dbReference type="InterPro" id="IPR033714">
    <property type="entry name" value="tRNA_bind_bactPheRS"/>
</dbReference>
<reference evidence="5 6" key="1">
    <citation type="journal article" date="2015" name="Int. J. Syst. Evol. Microbiol.">
        <title>Sporolactobacillus shoreae sp. nov. and Sporolactobacillus spathodeae sp. nov., two spore-forming lactic acid bacteria isolated from tree barks in Thailand.</title>
        <authorList>
            <person name="Thamacharoensuk T."/>
            <person name="Kitahara M."/>
            <person name="Ohkuma M."/>
            <person name="Thongchul N."/>
            <person name="Tanasupawat S."/>
        </authorList>
    </citation>
    <scope>NUCLEOTIDE SEQUENCE [LARGE SCALE GENOMIC DNA]</scope>
    <source>
        <strain evidence="5 6">BK92</strain>
    </source>
</reference>
<dbReference type="InterPro" id="IPR037154">
    <property type="entry name" value="YtpR-like_sf"/>
</dbReference>
<dbReference type="RefSeq" id="WP_135347781.1">
    <property type="nucleotide sequence ID" value="NZ_SRJD01000004.1"/>
</dbReference>
<evidence type="ECO:0000259" key="4">
    <source>
        <dbReference type="PROSITE" id="PS50886"/>
    </source>
</evidence>
<dbReference type="Gene3D" id="3.30.1940.10">
    <property type="entry name" value="YtpR-like"/>
    <property type="match status" value="1"/>
</dbReference>
<dbReference type="SUPFAM" id="SSF50249">
    <property type="entry name" value="Nucleic acid-binding proteins"/>
    <property type="match status" value="1"/>
</dbReference>
<dbReference type="InterPro" id="IPR012340">
    <property type="entry name" value="NA-bd_OB-fold"/>
</dbReference>
<evidence type="ECO:0000256" key="2">
    <source>
        <dbReference type="ARBA" id="ARBA00022884"/>
    </source>
</evidence>
<dbReference type="EMBL" id="SRJD01000004">
    <property type="protein sequence ID" value="TGA99227.1"/>
    <property type="molecule type" value="Genomic_DNA"/>
</dbReference>
<organism evidence="5 6">
    <name type="scientific">Sporolactobacillus shoreae</name>
    <dbReference type="NCBI Taxonomy" id="1465501"/>
    <lineage>
        <taxon>Bacteria</taxon>
        <taxon>Bacillati</taxon>
        <taxon>Bacillota</taxon>
        <taxon>Bacilli</taxon>
        <taxon>Bacillales</taxon>
        <taxon>Sporolactobacillaceae</taxon>
        <taxon>Sporolactobacillus</taxon>
    </lineage>
</organism>
<keyword evidence="2 3" id="KW-0694">RNA-binding</keyword>
<dbReference type="FunFam" id="2.40.50.140:FF:000045">
    <property type="entry name" value="Phenylalanine--tRNA ligase beta subunit"/>
    <property type="match status" value="1"/>
</dbReference>
<dbReference type="InterPro" id="IPR027855">
    <property type="entry name" value="DUF4479"/>
</dbReference>
<keyword evidence="6" id="KW-1185">Reference proteome</keyword>
<keyword evidence="1 3" id="KW-0820">tRNA-binding</keyword>
<evidence type="ECO:0000313" key="6">
    <source>
        <dbReference type="Proteomes" id="UP000298347"/>
    </source>
</evidence>
<protein>
    <submittedName>
        <fullName evidence="5">DUF4479 domain-containing protein</fullName>
    </submittedName>
</protein>
<dbReference type="Pfam" id="PF14794">
    <property type="entry name" value="DUF4479"/>
    <property type="match status" value="1"/>
</dbReference>
<dbReference type="Proteomes" id="UP000298347">
    <property type="component" value="Unassembled WGS sequence"/>
</dbReference>
<dbReference type="OrthoDB" id="9805455at2"/>
<dbReference type="NCBIfam" id="NF045760">
    <property type="entry name" value="YtpR"/>
    <property type="match status" value="1"/>
</dbReference>
<dbReference type="CDD" id="cd02796">
    <property type="entry name" value="tRNA_bind_bactPheRS"/>
    <property type="match status" value="1"/>
</dbReference>
<accession>A0A4Z0GPT8</accession>
<name>A0A4Z0GPT8_9BACL</name>
<comment type="caution">
    <text evidence="5">The sequence shown here is derived from an EMBL/GenBank/DDBJ whole genome shotgun (WGS) entry which is preliminary data.</text>
</comment>
<evidence type="ECO:0000313" key="5">
    <source>
        <dbReference type="EMBL" id="TGA99227.1"/>
    </source>
</evidence>
<dbReference type="InterPro" id="IPR002547">
    <property type="entry name" value="tRNA-bd_dom"/>
</dbReference>
<evidence type="ECO:0000256" key="1">
    <source>
        <dbReference type="ARBA" id="ARBA00022555"/>
    </source>
</evidence>
<dbReference type="PROSITE" id="PS50886">
    <property type="entry name" value="TRBD"/>
    <property type="match status" value="1"/>
</dbReference>
<sequence length="211" mass="22961">MILYYNEKGIGDVLIAYFKEGESQDFERKADVARIFDPVTSEVLGYNFFGASLFLQADKREGIIRPNATLMDVLNRQIAASGFQDSIPWGEEPLIVTGYVEEMKKHPDSDHMHVCLVDVGTRKLQIVCGAPNIDKGQKVVVAKTGALMPNGMIIRPSVLRGVASAGMICSARELAIPGAPQKRGILVLKEDTAIGRDFQTLAANVQVPGSN</sequence>
<dbReference type="GO" id="GO:0000049">
    <property type="term" value="F:tRNA binding"/>
    <property type="evidence" value="ECO:0007669"/>
    <property type="project" value="UniProtKB-UniRule"/>
</dbReference>
<feature type="domain" description="TRNA-binding" evidence="4">
    <location>
        <begin position="89"/>
        <end position="199"/>
    </location>
</feature>
<gene>
    <name evidence="5" type="ORF">E4665_05460</name>
</gene>
<dbReference type="AlphaFoldDB" id="A0A4Z0GPT8"/>